<proteinExistence type="predicted"/>
<reference evidence="1 2" key="1">
    <citation type="submission" date="2016-11" db="EMBL/GenBank/DDBJ databases">
        <authorList>
            <consortium name="Urmite Genomes"/>
        </authorList>
    </citation>
    <scope>NUCLEOTIDE SEQUENCE [LARGE SCALE GENOMIC DNA]</scope>
    <source>
        <strain evidence="1 2">A11</strain>
    </source>
</reference>
<dbReference type="Proteomes" id="UP000201465">
    <property type="component" value="Segment"/>
</dbReference>
<dbReference type="KEGG" id="vg:30523278"/>
<accession>A0A1M7XUN4</accession>
<keyword evidence="2" id="KW-1185">Reference proteome</keyword>
<protein>
    <recommendedName>
        <fullName evidence="3">Ankyrin repeat-containing protein</fullName>
    </recommendedName>
</protein>
<organism evidence="1 2">
    <name type="scientific">Cedratvirus A11</name>
    <dbReference type="NCBI Taxonomy" id="1903266"/>
    <lineage>
        <taxon>Viruses</taxon>
        <taxon>Pithoviruses</taxon>
        <taxon>Orthocedratvirinae</taxon>
        <taxon>Alphacedratvirus</taxon>
        <taxon>Alphacedratvirus aljazairmassiliense</taxon>
    </lineage>
</organism>
<dbReference type="RefSeq" id="YP_009329253.1">
    <property type="nucleotide sequence ID" value="NC_032108.1"/>
</dbReference>
<sequence>MHYTFCDASGRQYNNRGRGYRIFELENIAFFYDDKGLHDHIFEVEVKGEVEFIHKGLYVEKAILHNPQSLLLPETYRKLSIKPRSSLIQKALLASSSLSLLDEWWYHAYSDKKYFVSYLETICNNLKFPLLQFWIEKAQEENFSLYLYGIASRYTSTQLCDWFFRYGIENFDLCYCRLSIQNALRNDKTLLPLWKIYVREMSKEKGTPPPPLDKVLSKGVLEMFDSNLGSFFSPNYNVTEISRQGTEEDLERLFISSPCFLLTFASLDAASEAANLSTLNFWMKKAVRYGPEFLTYNKALDLAASGGHLQVLEFWSYAAALFSFPLRHTSVLLQHAIETERLDILFWWKKYSGKHLSEKLVYTSLRKNNLTLVKFMVALEERKTWTLFGLRINSCSDEIVQWWQEEGKELFWQE</sequence>
<dbReference type="GeneID" id="30523278"/>
<dbReference type="OrthoDB" id="31692at10239"/>
<evidence type="ECO:0008006" key="3">
    <source>
        <dbReference type="Google" id="ProtNLM"/>
    </source>
</evidence>
<name>A0A1M7XUN4_9VIRU</name>
<evidence type="ECO:0000313" key="2">
    <source>
        <dbReference type="Proteomes" id="UP000201465"/>
    </source>
</evidence>
<gene>
    <name evidence="1" type="ORF">BQ3484_313</name>
</gene>
<evidence type="ECO:0000313" key="1">
    <source>
        <dbReference type="EMBL" id="SHO33381.1"/>
    </source>
</evidence>
<dbReference type="EMBL" id="LT671577">
    <property type="protein sequence ID" value="SHO33381.1"/>
    <property type="molecule type" value="Genomic_DNA"/>
</dbReference>